<dbReference type="SUPFAM" id="SSF81324">
    <property type="entry name" value="Voltage-gated potassium channels"/>
    <property type="match status" value="1"/>
</dbReference>
<feature type="domain" description="RCK N-terminal" evidence="3">
    <location>
        <begin position="106"/>
        <end position="223"/>
    </location>
</feature>
<keyword evidence="5" id="KW-0813">Transport</keyword>
<keyword evidence="2" id="KW-0812">Transmembrane</keyword>
<dbReference type="Gene3D" id="3.30.70.1450">
    <property type="entry name" value="Regulator of K+ conductance, C-terminal domain"/>
    <property type="match status" value="1"/>
</dbReference>
<comment type="caution">
    <text evidence="5">The sequence shown here is derived from an EMBL/GenBank/DDBJ whole genome shotgun (WGS) entry which is preliminary data.</text>
</comment>
<feature type="domain" description="RCK C-terminal" evidence="4">
    <location>
        <begin position="246"/>
        <end position="330"/>
    </location>
</feature>
<evidence type="ECO:0000259" key="4">
    <source>
        <dbReference type="PROSITE" id="PS51202"/>
    </source>
</evidence>
<evidence type="ECO:0000256" key="1">
    <source>
        <dbReference type="ARBA" id="ARBA00004651"/>
    </source>
</evidence>
<dbReference type="Pfam" id="PF02080">
    <property type="entry name" value="TrkA_C"/>
    <property type="match status" value="1"/>
</dbReference>
<dbReference type="RefSeq" id="WP_413778500.1">
    <property type="nucleotide sequence ID" value="NZ_JAUOZS010000001.1"/>
</dbReference>
<keyword evidence="2" id="KW-1133">Transmembrane helix</keyword>
<dbReference type="Proteomes" id="UP001254848">
    <property type="component" value="Unassembled WGS sequence"/>
</dbReference>
<evidence type="ECO:0000313" key="6">
    <source>
        <dbReference type="Proteomes" id="UP001254848"/>
    </source>
</evidence>
<dbReference type="InterPro" id="IPR006037">
    <property type="entry name" value="RCK_C"/>
</dbReference>
<accession>A0ABU3NSY4</accession>
<dbReference type="InterPro" id="IPR013099">
    <property type="entry name" value="K_chnl_dom"/>
</dbReference>
<keyword evidence="5" id="KW-0406">Ion transport</keyword>
<comment type="subcellular location">
    <subcellularLocation>
        <location evidence="1">Cell membrane</location>
        <topology evidence="1">Multi-pass membrane protein</topology>
    </subcellularLocation>
</comment>
<evidence type="ECO:0000313" key="5">
    <source>
        <dbReference type="EMBL" id="MDT8899936.1"/>
    </source>
</evidence>
<dbReference type="SUPFAM" id="SSF116726">
    <property type="entry name" value="TrkA C-terminal domain-like"/>
    <property type="match status" value="1"/>
</dbReference>
<dbReference type="PANTHER" id="PTHR43833">
    <property type="entry name" value="POTASSIUM CHANNEL PROTEIN 2-RELATED-RELATED"/>
    <property type="match status" value="1"/>
</dbReference>
<reference evidence="5 6" key="1">
    <citation type="submission" date="2023-07" db="EMBL/GenBank/DDBJ databases">
        <title>The novel representative of Negativicutes class, Anaeroselena agilis gen. nov. sp. nov.</title>
        <authorList>
            <person name="Prokofeva M.I."/>
            <person name="Elcheninov A.G."/>
            <person name="Klyukina A."/>
            <person name="Kublanov I.V."/>
            <person name="Frolov E.N."/>
            <person name="Podosokorskaya O.A."/>
        </authorList>
    </citation>
    <scope>NUCLEOTIDE SEQUENCE [LARGE SCALE GENOMIC DNA]</scope>
    <source>
        <strain evidence="5 6">4137-cl</strain>
    </source>
</reference>
<dbReference type="PROSITE" id="PS51201">
    <property type="entry name" value="RCK_N"/>
    <property type="match status" value="1"/>
</dbReference>
<name>A0ABU3NSY4_9FIRM</name>
<protein>
    <submittedName>
        <fullName evidence="5">Potassium channel protein</fullName>
    </submittedName>
</protein>
<evidence type="ECO:0000259" key="3">
    <source>
        <dbReference type="PROSITE" id="PS51201"/>
    </source>
</evidence>
<dbReference type="Pfam" id="PF07885">
    <property type="entry name" value="Ion_trans_2"/>
    <property type="match status" value="1"/>
</dbReference>
<dbReference type="SUPFAM" id="SSF51735">
    <property type="entry name" value="NAD(P)-binding Rossmann-fold domains"/>
    <property type="match status" value="1"/>
</dbReference>
<dbReference type="InterPro" id="IPR050721">
    <property type="entry name" value="Trk_Ktr_HKT_K-transport"/>
</dbReference>
<dbReference type="EMBL" id="JAUOZS010000001">
    <property type="protein sequence ID" value="MDT8899936.1"/>
    <property type="molecule type" value="Genomic_DNA"/>
</dbReference>
<sequence length="333" mass="35796">MTSDRLKFILAAFIVLLAVGTAGFMAVEKLSPLDAFYMTIVTIATVGYGDIVPETAAGKVFTMVLIICGVGMTYYSFTYLFGLVVEGQLKNLMGRRGMNRKIASLHGHIIVCGAGRVGGNVIRRLRHEAADYVVIENSQETYALLMEDKETAVHGDATRDEVLLAAGIERAKGVITTLSHDADNVYVTLTAKSLNPRVRVVSRAERPEAEEKLRRAGADTVIFPSVMGGRQMVSAVTRPVIMDFVENVFYNQELHLDIAEIAVSPESVLAGVRLAASGIKEKFDSIVVAVKRGNELITTPSANMVIDAGDIMIVLGHRASLGQLVAAAKGAEA</sequence>
<proteinExistence type="predicted"/>
<dbReference type="GO" id="GO:0034220">
    <property type="term" value="P:monoatomic ion transmembrane transport"/>
    <property type="evidence" value="ECO:0007669"/>
    <property type="project" value="UniProtKB-KW"/>
</dbReference>
<dbReference type="InterPro" id="IPR036721">
    <property type="entry name" value="RCK_C_sf"/>
</dbReference>
<dbReference type="PANTHER" id="PTHR43833:SF9">
    <property type="entry name" value="POTASSIUM CHANNEL PROTEIN YUGO-RELATED"/>
    <property type="match status" value="1"/>
</dbReference>
<dbReference type="InterPro" id="IPR003148">
    <property type="entry name" value="RCK_N"/>
</dbReference>
<feature type="transmembrane region" description="Helical" evidence="2">
    <location>
        <begin position="60"/>
        <end position="85"/>
    </location>
</feature>
<dbReference type="Pfam" id="PF02254">
    <property type="entry name" value="TrkA_N"/>
    <property type="match status" value="1"/>
</dbReference>
<dbReference type="Gene3D" id="3.40.50.720">
    <property type="entry name" value="NAD(P)-binding Rossmann-like Domain"/>
    <property type="match status" value="1"/>
</dbReference>
<keyword evidence="6" id="KW-1185">Reference proteome</keyword>
<dbReference type="PROSITE" id="PS51202">
    <property type="entry name" value="RCK_C"/>
    <property type="match status" value="1"/>
</dbReference>
<feature type="transmembrane region" description="Helical" evidence="2">
    <location>
        <begin position="36"/>
        <end position="53"/>
    </location>
</feature>
<gene>
    <name evidence="5" type="ORF">Q4T40_01565</name>
</gene>
<evidence type="ECO:0000256" key="2">
    <source>
        <dbReference type="SAM" id="Phobius"/>
    </source>
</evidence>
<keyword evidence="5" id="KW-0407">Ion channel</keyword>
<keyword evidence="2" id="KW-0472">Membrane</keyword>
<organism evidence="5 6">
    <name type="scientific">Anaeroselena agilis</name>
    <dbReference type="NCBI Taxonomy" id="3063788"/>
    <lineage>
        <taxon>Bacteria</taxon>
        <taxon>Bacillati</taxon>
        <taxon>Bacillota</taxon>
        <taxon>Negativicutes</taxon>
        <taxon>Acetonemataceae</taxon>
        <taxon>Anaeroselena</taxon>
    </lineage>
</organism>
<dbReference type="InterPro" id="IPR036291">
    <property type="entry name" value="NAD(P)-bd_dom_sf"/>
</dbReference>
<dbReference type="Gene3D" id="1.10.287.70">
    <property type="match status" value="1"/>
</dbReference>